<dbReference type="SUPFAM" id="SSF54626">
    <property type="entry name" value="Chalcone isomerase"/>
    <property type="match status" value="1"/>
</dbReference>
<gene>
    <name evidence="10 11" type="primary">LOC111489212</name>
</gene>
<evidence type="ECO:0000313" key="9">
    <source>
        <dbReference type="Proteomes" id="UP000504608"/>
    </source>
</evidence>
<evidence type="ECO:0000256" key="2">
    <source>
        <dbReference type="ARBA" id="ARBA00007166"/>
    </source>
</evidence>
<name>A0A6J1K162_CUCMA</name>
<comment type="similarity">
    <text evidence="2 7">Belongs to the chalcone isomerase family.</text>
</comment>
<accession>A0A6J1K162</accession>
<evidence type="ECO:0000256" key="3">
    <source>
        <dbReference type="ARBA" id="ARBA00023235"/>
    </source>
</evidence>
<comment type="pathway">
    <text evidence="1">Secondary metabolite biosynthesis; flavonoid biosynthesis.</text>
</comment>
<evidence type="ECO:0000256" key="4">
    <source>
        <dbReference type="ARBA" id="ARBA00023241"/>
    </source>
</evidence>
<comment type="function">
    <text evidence="5">Catalyzes the intramolecular cyclization of bicyclic chalcones into tricyclic (S)-flavanones. Responsible for the isomerization of 4,2',4',6'-tetrahydroxychalcone (also termed chalcone) into naringenin.</text>
</comment>
<evidence type="ECO:0000256" key="6">
    <source>
        <dbReference type="ARBA" id="ARBA00034056"/>
    </source>
</evidence>
<feature type="domain" description="Chalcone isomerase" evidence="8">
    <location>
        <begin position="12"/>
        <end position="216"/>
    </location>
</feature>
<dbReference type="GO" id="GO:0045430">
    <property type="term" value="F:chalcone isomerase activity"/>
    <property type="evidence" value="ECO:0007669"/>
    <property type="project" value="UniProtKB-EC"/>
</dbReference>
<reference evidence="10 11" key="1">
    <citation type="submission" date="2025-04" db="UniProtKB">
        <authorList>
            <consortium name="RefSeq"/>
        </authorList>
    </citation>
    <scope>IDENTIFICATION</scope>
    <source>
        <tissue evidence="10 11">Young leaves</tissue>
    </source>
</reference>
<sequence>MASVSDLNGIQVENVKFPEQIKPPASAKTLFLGGAGVRELEIEGNSVKFTAIGVYLEKDALPLLAGKWKGKSAAELMDSDEFFRDIVTGPSEKFTNVTMIRPLTGQQYAEKVAENCEAAWKSMGMYTEEGAEAIKKFIDAFKNETFPAGSSILFTHLPPNTLSISFSKDGSIPEQKEGMATIESKLLSESVLASIVCKDGVSPAARLSLATRFSQLSNNV</sequence>
<evidence type="ECO:0000256" key="1">
    <source>
        <dbReference type="ARBA" id="ARBA00004966"/>
    </source>
</evidence>
<protein>
    <recommendedName>
        <fullName evidence="7">Chalcone-flavonone isomerase family protein</fullName>
    </recommendedName>
</protein>
<evidence type="ECO:0000256" key="5">
    <source>
        <dbReference type="ARBA" id="ARBA00025429"/>
    </source>
</evidence>
<organism evidence="9 11">
    <name type="scientific">Cucurbita maxima</name>
    <name type="common">Pumpkin</name>
    <name type="synonym">Winter squash</name>
    <dbReference type="NCBI Taxonomy" id="3661"/>
    <lineage>
        <taxon>Eukaryota</taxon>
        <taxon>Viridiplantae</taxon>
        <taxon>Streptophyta</taxon>
        <taxon>Embryophyta</taxon>
        <taxon>Tracheophyta</taxon>
        <taxon>Spermatophyta</taxon>
        <taxon>Magnoliopsida</taxon>
        <taxon>eudicotyledons</taxon>
        <taxon>Gunneridae</taxon>
        <taxon>Pentapetalae</taxon>
        <taxon>rosids</taxon>
        <taxon>fabids</taxon>
        <taxon>Cucurbitales</taxon>
        <taxon>Cucurbitaceae</taxon>
        <taxon>Cucurbiteae</taxon>
        <taxon>Cucurbita</taxon>
    </lineage>
</organism>
<evidence type="ECO:0000256" key="7">
    <source>
        <dbReference type="RuleBase" id="RU361158"/>
    </source>
</evidence>
<keyword evidence="9" id="KW-1185">Reference proteome</keyword>
<dbReference type="InterPro" id="IPR044164">
    <property type="entry name" value="CFI"/>
</dbReference>
<evidence type="ECO:0000313" key="10">
    <source>
        <dbReference type="RefSeq" id="XP_022993092.1"/>
    </source>
</evidence>
<dbReference type="InterPro" id="IPR016087">
    <property type="entry name" value="Chalcone_isomerase"/>
</dbReference>
<dbReference type="PANTHER" id="PTHR28039:SF8">
    <property type="entry name" value="CHALCONE--FLAVANONE ISOMERASE 1-RELATED"/>
    <property type="match status" value="1"/>
</dbReference>
<dbReference type="InterPro" id="IPR016088">
    <property type="entry name" value="Chalcone_isomerase_3-sand"/>
</dbReference>
<dbReference type="Gene3D" id="3.50.70.10">
    <property type="match status" value="1"/>
</dbReference>
<evidence type="ECO:0000259" key="8">
    <source>
        <dbReference type="Pfam" id="PF02431"/>
    </source>
</evidence>
<dbReference type="RefSeq" id="XP_022993093.1">
    <property type="nucleotide sequence ID" value="XM_023137325.1"/>
</dbReference>
<dbReference type="Pfam" id="PF02431">
    <property type="entry name" value="Chalcone"/>
    <property type="match status" value="1"/>
</dbReference>
<dbReference type="InterPro" id="IPR036298">
    <property type="entry name" value="Chalcone_isomerase_sf"/>
</dbReference>
<keyword evidence="3 10" id="KW-0413">Isomerase</keyword>
<dbReference type="Proteomes" id="UP000504608">
    <property type="component" value="Unplaced"/>
</dbReference>
<keyword evidence="4" id="KW-0284">Flavonoid biosynthesis</keyword>
<dbReference type="KEGG" id="cmax:111489212"/>
<dbReference type="RefSeq" id="XP_022993092.1">
    <property type="nucleotide sequence ID" value="XM_023137324.1"/>
</dbReference>
<dbReference type="PANTHER" id="PTHR28039">
    <property type="entry name" value="CHALCONE--FLAVONONE ISOMERASE 1-RELATED"/>
    <property type="match status" value="1"/>
</dbReference>
<dbReference type="OrthoDB" id="1903537at2759"/>
<dbReference type="AlphaFoldDB" id="A0A6J1K162"/>
<dbReference type="UniPathway" id="UPA00154"/>
<dbReference type="Gene3D" id="1.10.890.20">
    <property type="match status" value="1"/>
</dbReference>
<evidence type="ECO:0000313" key="11">
    <source>
        <dbReference type="RefSeq" id="XP_022993093.1"/>
    </source>
</evidence>
<dbReference type="GeneID" id="111489212"/>
<dbReference type="InterPro" id="IPR016089">
    <property type="entry name" value="Chalcone_isomerase_bundle_sf"/>
</dbReference>
<proteinExistence type="inferred from homology"/>
<comment type="catalytic activity">
    <reaction evidence="6">
        <text>a chalcone = a flavanone.</text>
        <dbReference type="EC" id="5.5.1.6"/>
    </reaction>
</comment>
<dbReference type="GO" id="GO:0009813">
    <property type="term" value="P:flavonoid biosynthetic process"/>
    <property type="evidence" value="ECO:0007669"/>
    <property type="project" value="UniProtKB-UniPathway"/>
</dbReference>